<dbReference type="PROSITE" id="PS01010">
    <property type="entry name" value="CRISP_2"/>
    <property type="match status" value="1"/>
</dbReference>
<gene>
    <name evidence="3" type="ORF">ANCDUO_05052</name>
</gene>
<organism evidence="3 4">
    <name type="scientific">Ancylostoma duodenale</name>
    <dbReference type="NCBI Taxonomy" id="51022"/>
    <lineage>
        <taxon>Eukaryota</taxon>
        <taxon>Metazoa</taxon>
        <taxon>Ecdysozoa</taxon>
        <taxon>Nematoda</taxon>
        <taxon>Chromadorea</taxon>
        <taxon>Rhabditida</taxon>
        <taxon>Rhabditina</taxon>
        <taxon>Rhabditomorpha</taxon>
        <taxon>Strongyloidea</taxon>
        <taxon>Ancylostomatidae</taxon>
        <taxon>Ancylostomatinae</taxon>
        <taxon>Ancylostoma</taxon>
    </lineage>
</organism>
<dbReference type="PANTHER" id="PTHR10334">
    <property type="entry name" value="CYSTEINE-RICH SECRETORY PROTEIN-RELATED"/>
    <property type="match status" value="1"/>
</dbReference>
<evidence type="ECO:0000313" key="4">
    <source>
        <dbReference type="Proteomes" id="UP000054047"/>
    </source>
</evidence>
<dbReference type="InterPro" id="IPR014044">
    <property type="entry name" value="CAP_dom"/>
</dbReference>
<sequence>MEKKRIRTVPPLNMYRMRYDMELEMEAQTYANNCSKDGSPLSTRPYSGENTEVLPPTTTPYLEAIQRMAWGFTYKVGCGLQRCSHGTIVVCRYKPRGNIYTQYIYRPGTMCASCNAPCSEGLCPTPVN</sequence>
<dbReference type="InterPro" id="IPR018244">
    <property type="entry name" value="Allrgn_V5/Tpx1_CS"/>
</dbReference>
<proteinExistence type="predicted"/>
<dbReference type="AlphaFoldDB" id="A0A0C2GZH9"/>
<dbReference type="EMBL" id="KN727964">
    <property type="protein sequence ID" value="KIH64634.1"/>
    <property type="molecule type" value="Genomic_DNA"/>
</dbReference>
<feature type="compositionally biased region" description="Polar residues" evidence="1">
    <location>
        <begin position="34"/>
        <end position="50"/>
    </location>
</feature>
<feature type="domain" description="SCP" evidence="2">
    <location>
        <begin position="2"/>
        <end position="101"/>
    </location>
</feature>
<keyword evidence="4" id="KW-1185">Reference proteome</keyword>
<evidence type="ECO:0000256" key="1">
    <source>
        <dbReference type="SAM" id="MobiDB-lite"/>
    </source>
</evidence>
<accession>A0A0C2GZH9</accession>
<dbReference type="SMART" id="SM00198">
    <property type="entry name" value="SCP"/>
    <property type="match status" value="1"/>
</dbReference>
<dbReference type="Gene3D" id="3.40.33.10">
    <property type="entry name" value="CAP"/>
    <property type="match status" value="2"/>
</dbReference>
<dbReference type="InterPro" id="IPR001283">
    <property type="entry name" value="CRISP-related"/>
</dbReference>
<feature type="region of interest" description="Disordered" evidence="1">
    <location>
        <begin position="34"/>
        <end position="54"/>
    </location>
</feature>
<reference evidence="3 4" key="1">
    <citation type="submission" date="2013-12" db="EMBL/GenBank/DDBJ databases">
        <title>Draft genome of the parsitic nematode Ancylostoma duodenale.</title>
        <authorList>
            <person name="Mitreva M."/>
        </authorList>
    </citation>
    <scope>NUCLEOTIDE SEQUENCE [LARGE SCALE GENOMIC DNA]</scope>
    <source>
        <strain evidence="3 4">Zhejiang</strain>
    </source>
</reference>
<evidence type="ECO:0000259" key="2">
    <source>
        <dbReference type="SMART" id="SM00198"/>
    </source>
</evidence>
<dbReference type="GO" id="GO:0005576">
    <property type="term" value="C:extracellular region"/>
    <property type="evidence" value="ECO:0007669"/>
    <property type="project" value="InterPro"/>
</dbReference>
<evidence type="ECO:0000313" key="3">
    <source>
        <dbReference type="EMBL" id="KIH64634.1"/>
    </source>
</evidence>
<dbReference type="OrthoDB" id="414826at2759"/>
<dbReference type="InterPro" id="IPR035940">
    <property type="entry name" value="CAP_sf"/>
</dbReference>
<protein>
    <recommendedName>
        <fullName evidence="2">SCP domain-containing protein</fullName>
    </recommendedName>
</protein>
<dbReference type="CDD" id="cd05380">
    <property type="entry name" value="CAP_euk"/>
    <property type="match status" value="1"/>
</dbReference>
<dbReference type="SUPFAM" id="SSF55797">
    <property type="entry name" value="PR-1-like"/>
    <property type="match status" value="1"/>
</dbReference>
<name>A0A0C2GZH9_9BILA</name>
<dbReference type="Proteomes" id="UP000054047">
    <property type="component" value="Unassembled WGS sequence"/>
</dbReference>